<dbReference type="OrthoDB" id="2748312at2759"/>
<sequence length="122" mass="12708">MVQRPSSTIIALLWLLALVDGQETPKDGSTLQPAEVLGMGLSPASPLFARGMLDIRQITAVAANPDGVVARQSVALRARIAAEEAAASIQEADVAAADLHANLAQFVIRPLGLGNAENLARM</sequence>
<gene>
    <name evidence="2" type="ORF">HCEG_08356</name>
</gene>
<dbReference type="AlphaFoldDB" id="F0UTB4"/>
<dbReference type="STRING" id="544711.F0UTB4"/>
<dbReference type="OMA" id="HANLAQF"/>
<proteinExistence type="predicted"/>
<organism evidence="3">
    <name type="scientific">Ajellomyces capsulatus (strain H88)</name>
    <name type="common">Darling's disease fungus</name>
    <name type="synonym">Histoplasma capsulatum</name>
    <dbReference type="NCBI Taxonomy" id="544711"/>
    <lineage>
        <taxon>Eukaryota</taxon>
        <taxon>Fungi</taxon>
        <taxon>Dikarya</taxon>
        <taxon>Ascomycota</taxon>
        <taxon>Pezizomycotina</taxon>
        <taxon>Eurotiomycetes</taxon>
        <taxon>Eurotiomycetidae</taxon>
        <taxon>Onygenales</taxon>
        <taxon>Ajellomycetaceae</taxon>
        <taxon>Histoplasma</taxon>
    </lineage>
</organism>
<name>F0UTB4_AJEC8</name>
<accession>F0UTB4</accession>
<feature type="signal peptide" evidence="1">
    <location>
        <begin position="1"/>
        <end position="21"/>
    </location>
</feature>
<evidence type="ECO:0000313" key="2">
    <source>
        <dbReference type="EMBL" id="EGC49141.1"/>
    </source>
</evidence>
<dbReference type="Proteomes" id="UP000008142">
    <property type="component" value="Unassembled WGS sequence"/>
</dbReference>
<protein>
    <submittedName>
        <fullName evidence="2">Predicted protein</fullName>
    </submittedName>
</protein>
<dbReference type="EMBL" id="DS990642">
    <property type="protein sequence ID" value="EGC49141.1"/>
    <property type="molecule type" value="Genomic_DNA"/>
</dbReference>
<keyword evidence="1" id="KW-0732">Signal</keyword>
<feature type="chain" id="PRO_5003262275" evidence="1">
    <location>
        <begin position="22"/>
        <end position="122"/>
    </location>
</feature>
<evidence type="ECO:0000256" key="1">
    <source>
        <dbReference type="SAM" id="SignalP"/>
    </source>
</evidence>
<reference evidence="3" key="1">
    <citation type="submission" date="2008-07" db="EMBL/GenBank/DDBJ databases">
        <title>Annotation of Ajellomyces capsulatus strain H88.</title>
        <authorList>
            <person name="Champion M."/>
            <person name="Cuomo C."/>
            <person name="Ma L.-J."/>
            <person name="Henn M.R."/>
            <person name="Sil A."/>
            <person name="Goldman B."/>
            <person name="Young S.K."/>
            <person name="Kodira C.D."/>
            <person name="Zeng Q."/>
            <person name="Koehrsen M."/>
            <person name="Alvarado L."/>
            <person name="Berlin A."/>
            <person name="Borenstein D."/>
            <person name="Chen Z."/>
            <person name="Engels R."/>
            <person name="Freedman E."/>
            <person name="Gellesch M."/>
            <person name="Goldberg J."/>
            <person name="Griggs A."/>
            <person name="Gujja S."/>
            <person name="Heiman D."/>
            <person name="Hepburn T."/>
            <person name="Howarth C."/>
            <person name="Jen D."/>
            <person name="Larson L."/>
            <person name="Lewis B."/>
            <person name="Mehta T."/>
            <person name="Park D."/>
            <person name="Pearson M."/>
            <person name="Roberts A."/>
            <person name="Saif S."/>
            <person name="Shea T."/>
            <person name="Shenoy N."/>
            <person name="Sisk P."/>
            <person name="Stolte C."/>
            <person name="Sykes S."/>
            <person name="Walk T."/>
            <person name="White J."/>
            <person name="Yandava C."/>
            <person name="Klein B."/>
            <person name="McEwen J.G."/>
            <person name="Puccia R."/>
            <person name="Goldman G.H."/>
            <person name="Felipe M.S."/>
            <person name="Nino-Vega G."/>
            <person name="San-Blas G."/>
            <person name="Taylor J."/>
            <person name="Mendoza L."/>
            <person name="Galagan J."/>
            <person name="Nusbaum C."/>
            <person name="Birren B."/>
        </authorList>
    </citation>
    <scope>NUCLEOTIDE SEQUENCE [LARGE SCALE GENOMIC DNA]</scope>
    <source>
        <strain evidence="3">H88</strain>
    </source>
</reference>
<dbReference type="HOGENOM" id="CLU_2026037_0_0_1"/>
<evidence type="ECO:0000313" key="3">
    <source>
        <dbReference type="Proteomes" id="UP000008142"/>
    </source>
</evidence>